<dbReference type="PANTHER" id="PTHR31097">
    <property type="entry name" value="SI:DKEY-276J7.1"/>
    <property type="match status" value="1"/>
</dbReference>
<keyword evidence="2" id="KW-1185">Reference proteome</keyword>
<protein>
    <submittedName>
        <fullName evidence="3">Uncharacterized protein C7orf57-like</fullName>
    </submittedName>
</protein>
<feature type="compositionally biased region" description="Basic and acidic residues" evidence="1">
    <location>
        <begin position="120"/>
        <end position="138"/>
    </location>
</feature>
<name>A0A8B8A4N5_ACAPL</name>
<evidence type="ECO:0000313" key="2">
    <source>
        <dbReference type="Proteomes" id="UP000694845"/>
    </source>
</evidence>
<organism evidence="2 3">
    <name type="scientific">Acanthaster planci</name>
    <name type="common">Crown-of-thorns starfish</name>
    <dbReference type="NCBI Taxonomy" id="133434"/>
    <lineage>
        <taxon>Eukaryota</taxon>
        <taxon>Metazoa</taxon>
        <taxon>Echinodermata</taxon>
        <taxon>Eleutherozoa</taxon>
        <taxon>Asterozoa</taxon>
        <taxon>Asteroidea</taxon>
        <taxon>Valvatacea</taxon>
        <taxon>Valvatida</taxon>
        <taxon>Acanthasteridae</taxon>
        <taxon>Acanthaster</taxon>
    </lineage>
</organism>
<gene>
    <name evidence="3" type="primary">LOC110990294</name>
</gene>
<dbReference type="AlphaFoldDB" id="A0A8B8A4N5"/>
<feature type="region of interest" description="Disordered" evidence="1">
    <location>
        <begin position="173"/>
        <end position="207"/>
    </location>
</feature>
<feature type="compositionally biased region" description="Basic and acidic residues" evidence="1">
    <location>
        <begin position="72"/>
        <end position="111"/>
    </location>
</feature>
<reference evidence="3" key="1">
    <citation type="submission" date="2025-08" db="UniProtKB">
        <authorList>
            <consortium name="RefSeq"/>
        </authorList>
    </citation>
    <scope>IDENTIFICATION</scope>
</reference>
<feature type="region of interest" description="Disordered" evidence="1">
    <location>
        <begin position="68"/>
        <end position="149"/>
    </location>
</feature>
<dbReference type="PANTHER" id="PTHR31097:SF2">
    <property type="entry name" value="CHROMOSOME 7 OPEN READING FRAME 57"/>
    <property type="match status" value="1"/>
</dbReference>
<sequence>MAGKSGTQDWFYHAPKKRSPDAGPKDYPAPSQIPMLSNAVIEEDARDETGMMRGWIRESDSKYVRLAKQRGRRDLLQIRERPPPSKEAKPYPRVDWFDHNPEPEAQDEKSVRKVYLPDYMVHEEYNPETHVDEQEGKRPPPRRPPYSLQDKLSVFEREGGCVTDKMHVKLPEIKATGKKVTKKDKGRKDEGKTKLQNRYAKVPTHETQEKPIMEKLLNFGYQHEWYDQREKYYEHQKKVQSNQPSWDHSASQGSRLTTEYRDEINTGNKESKGPGSPRSKRVAMTKKAEAMRKDKQEATEKELFKLSKFDKVGPRINSHWSDGPRLTDQEKMDTYTRQLEEMTHA</sequence>
<dbReference type="RefSeq" id="XP_022110891.1">
    <property type="nucleotide sequence ID" value="XM_022255199.1"/>
</dbReference>
<proteinExistence type="predicted"/>
<feature type="compositionally biased region" description="Basic residues" evidence="1">
    <location>
        <begin position="176"/>
        <end position="185"/>
    </location>
</feature>
<evidence type="ECO:0000256" key="1">
    <source>
        <dbReference type="SAM" id="MobiDB-lite"/>
    </source>
</evidence>
<feature type="region of interest" description="Disordered" evidence="1">
    <location>
        <begin position="1"/>
        <end position="32"/>
    </location>
</feature>
<evidence type="ECO:0000313" key="3">
    <source>
        <dbReference type="RefSeq" id="XP_022110891.1"/>
    </source>
</evidence>
<dbReference type="GeneID" id="110990294"/>
<feature type="compositionally biased region" description="Polar residues" evidence="1">
    <location>
        <begin position="239"/>
        <end position="257"/>
    </location>
</feature>
<dbReference type="CTD" id="136288"/>
<feature type="compositionally biased region" description="Basic and acidic residues" evidence="1">
    <location>
        <begin position="258"/>
        <end position="272"/>
    </location>
</feature>
<dbReference type="InterPro" id="IPR040247">
    <property type="entry name" value="DUF5524"/>
</dbReference>
<dbReference type="OrthoDB" id="10012494at2759"/>
<dbReference type="KEGG" id="aplc:110990294"/>
<accession>A0A8B8A4N5</accession>
<dbReference type="Pfam" id="PF17662">
    <property type="entry name" value="DUF5524"/>
    <property type="match status" value="1"/>
</dbReference>
<dbReference type="OMA" id="MVYEEFH"/>
<feature type="region of interest" description="Disordered" evidence="1">
    <location>
        <begin position="236"/>
        <end position="299"/>
    </location>
</feature>
<feature type="compositionally biased region" description="Basic and acidic residues" evidence="1">
    <location>
        <begin position="286"/>
        <end position="299"/>
    </location>
</feature>
<dbReference type="Proteomes" id="UP000694845">
    <property type="component" value="Unplaced"/>
</dbReference>